<keyword evidence="3" id="KW-1185">Reference proteome</keyword>
<dbReference type="EMBL" id="WNZX01000023">
    <property type="protein sequence ID" value="MUG73229.1"/>
    <property type="molecule type" value="Genomic_DNA"/>
</dbReference>
<dbReference type="AlphaFoldDB" id="A0A7X2ZE24"/>
<proteinExistence type="predicted"/>
<evidence type="ECO:0000313" key="3">
    <source>
        <dbReference type="Proteomes" id="UP000450917"/>
    </source>
</evidence>
<feature type="region of interest" description="Disordered" evidence="1">
    <location>
        <begin position="1"/>
        <end position="52"/>
    </location>
</feature>
<sequence length="52" mass="5762">MPNEERFAPETDGDPQTKYEDTGVHPRYDLGVEATEQDAPASSGQPIRTNDQ</sequence>
<evidence type="ECO:0000313" key="2">
    <source>
        <dbReference type="EMBL" id="MUG73229.1"/>
    </source>
</evidence>
<accession>A0A7X2ZE24</accession>
<feature type="compositionally biased region" description="Basic and acidic residues" evidence="1">
    <location>
        <begin position="1"/>
        <end position="30"/>
    </location>
</feature>
<reference evidence="2 3" key="1">
    <citation type="submission" date="2019-11" db="EMBL/GenBank/DDBJ databases">
        <title>Draft genome sequences of five Paenibacillus species of dairy origin.</title>
        <authorList>
            <person name="Olajide A.M."/>
            <person name="Chen S."/>
            <person name="Lapointe G."/>
        </authorList>
    </citation>
    <scope>NUCLEOTIDE SEQUENCE [LARGE SCALE GENOMIC DNA]</scope>
    <source>
        <strain evidence="2 3">2CS3</strain>
    </source>
</reference>
<comment type="caution">
    <text evidence="2">The sequence shown here is derived from an EMBL/GenBank/DDBJ whole genome shotgun (WGS) entry which is preliminary data.</text>
</comment>
<protein>
    <submittedName>
        <fullName evidence="2">Uncharacterized protein</fullName>
    </submittedName>
</protein>
<feature type="compositionally biased region" description="Polar residues" evidence="1">
    <location>
        <begin position="40"/>
        <end position="52"/>
    </location>
</feature>
<evidence type="ECO:0000256" key="1">
    <source>
        <dbReference type="SAM" id="MobiDB-lite"/>
    </source>
</evidence>
<dbReference type="RefSeq" id="WP_155615501.1">
    <property type="nucleotide sequence ID" value="NZ_JARTHJ010000217.1"/>
</dbReference>
<organism evidence="2 3">
    <name type="scientific">Paenibacillus validus</name>
    <dbReference type="NCBI Taxonomy" id="44253"/>
    <lineage>
        <taxon>Bacteria</taxon>
        <taxon>Bacillati</taxon>
        <taxon>Bacillota</taxon>
        <taxon>Bacilli</taxon>
        <taxon>Bacillales</taxon>
        <taxon>Paenibacillaceae</taxon>
        <taxon>Paenibacillus</taxon>
    </lineage>
</organism>
<dbReference type="Proteomes" id="UP000450917">
    <property type="component" value="Unassembled WGS sequence"/>
</dbReference>
<name>A0A7X2ZE24_9BACL</name>
<gene>
    <name evidence="2" type="ORF">GNP93_21590</name>
</gene>